<organism evidence="2 3">
    <name type="scientific">Ostreobium quekettii</name>
    <dbReference type="NCBI Taxonomy" id="121088"/>
    <lineage>
        <taxon>Eukaryota</taxon>
        <taxon>Viridiplantae</taxon>
        <taxon>Chlorophyta</taxon>
        <taxon>core chlorophytes</taxon>
        <taxon>Ulvophyceae</taxon>
        <taxon>TCBD clade</taxon>
        <taxon>Bryopsidales</taxon>
        <taxon>Ostreobineae</taxon>
        <taxon>Ostreobiaceae</taxon>
        <taxon>Ostreobium</taxon>
    </lineage>
</organism>
<evidence type="ECO:0000256" key="1">
    <source>
        <dbReference type="SAM" id="MobiDB-lite"/>
    </source>
</evidence>
<name>A0A8S1IUU8_9CHLO</name>
<dbReference type="AlphaFoldDB" id="A0A8S1IUU8"/>
<sequence>MGNAEECADCGGVALEVQEPWCKLLLSGAKTIETRRYPLPDDLLGRPLSLLQTPEGAPGQSGLPDIVPQGHPSAQLVAHIAFSEVKEYRSLQEWKADEKLHQLEGRRV</sequence>
<comment type="caution">
    <text evidence="2">The sequence shown here is derived from an EMBL/GenBank/DDBJ whole genome shotgun (WGS) entry which is preliminary data.</text>
</comment>
<dbReference type="EMBL" id="CAJHUC010000887">
    <property type="protein sequence ID" value="CAD7698812.1"/>
    <property type="molecule type" value="Genomic_DNA"/>
</dbReference>
<dbReference type="OrthoDB" id="288590at2759"/>
<proteinExistence type="predicted"/>
<dbReference type="Proteomes" id="UP000708148">
    <property type="component" value="Unassembled WGS sequence"/>
</dbReference>
<keyword evidence="3" id="KW-1185">Reference proteome</keyword>
<reference evidence="2" key="1">
    <citation type="submission" date="2020-12" db="EMBL/GenBank/DDBJ databases">
        <authorList>
            <person name="Iha C."/>
        </authorList>
    </citation>
    <scope>NUCLEOTIDE SEQUENCE</scope>
</reference>
<protein>
    <submittedName>
        <fullName evidence="2">Uncharacterized protein</fullName>
    </submittedName>
</protein>
<dbReference type="InterPro" id="IPR015947">
    <property type="entry name" value="PUA-like_sf"/>
</dbReference>
<gene>
    <name evidence="2" type="ORF">OSTQU699_LOCUS4171</name>
</gene>
<evidence type="ECO:0000313" key="3">
    <source>
        <dbReference type="Proteomes" id="UP000708148"/>
    </source>
</evidence>
<evidence type="ECO:0000313" key="2">
    <source>
        <dbReference type="EMBL" id="CAD7698812.1"/>
    </source>
</evidence>
<dbReference type="Gene3D" id="2.30.130.30">
    <property type="entry name" value="Hypothetical protein"/>
    <property type="match status" value="1"/>
</dbReference>
<feature type="region of interest" description="Disordered" evidence="1">
    <location>
        <begin position="48"/>
        <end position="68"/>
    </location>
</feature>
<accession>A0A8S1IUU8</accession>
<dbReference type="SUPFAM" id="SSF88697">
    <property type="entry name" value="PUA domain-like"/>
    <property type="match status" value="1"/>
</dbReference>